<dbReference type="RefSeq" id="WP_282314734.1">
    <property type="nucleotide sequence ID" value="NZ_JARBWL010000001.1"/>
</dbReference>
<keyword evidence="1" id="KW-0677">Repeat</keyword>
<dbReference type="PANTHER" id="PTHR32305">
    <property type="match status" value="1"/>
</dbReference>
<dbReference type="EMBL" id="JARBWL010000001">
    <property type="protein sequence ID" value="MDI2589887.1"/>
    <property type="molecule type" value="Genomic_DNA"/>
</dbReference>
<feature type="transmembrane region" description="Helical" evidence="2">
    <location>
        <begin position="1374"/>
        <end position="1399"/>
    </location>
</feature>
<sequence>MNIHSNAFNFSSFLNGQVDPRTGLYGSTISLVTLSPQGAVESSRSINLQFSMLNGTNVGYGKGWRISETIFDSTSDTPRLSLLSGESIVADSLPGVGEELVLLDRKLKDLVVRRAGDFELHVIYMDGTVEILQYSTITYLFHLHQIVFENGERFEFHRGDAGTLLNITNVQTGQELLSLHYGEGFISMADTLVHDGRIARKLFNVINNNDELISVTVPFDRDDAPEQSRYVFRYESFADNVIGITKLETPSGGIEDIYYSPRGHEVDRNRFIPNVTGWTRRPGAGQKNIIRTYTYSSNNFTGFPLNGGFREGVDNLYFVQDGSFQYLTEEHVVEVVEESGDINVLQSTKNIFNNFHLLVTEEVTRGNAKITKEITYNNVPGASFSEQPANLQLPKIITTRYQLLDAEDSREEVILSETDEFGNETSRTDASGVRHDMIYYPVEGVSELCPPEPHGQFVRFKKDETIYPAFGEIPPKSSSYTYTSLSTLDGNGFYVALKSDTEANDAVVTDFTYYDDITGAALHGRLQESSTTIYEFITEDDINEFITKTEFTYELESNLLVENRKIIGFDGAYLESSRSLSLIGRLLYSITKEDSTTLTYKYDVSERMVSEIVSPDTENEAIRQYTYKFGSSDSQASMTTIDALGVKYVTYYDGFGRQISNAEIREAEEGAEEGAEEFTLLKLTYDEFDQVKSEEAVDQLDSGKLSLITSYEYNSWGERSRTTRPDGSVYITDYHPISRLKTEGVVGLHPTLSYYNDFNKVVKQTSNRFPGINMIDRTFDGYGRCTFEVLDSATEVTYEYDIFDRITAKQYMPVGRDINYFRMLRMQYAPHTSDELVVSQDVNGMILGSRVYDGVGRLKEQKRGSVGEAATWLYEDGTTLPTSSRSPRGITQDFQYNPELRQLEQIKLANDIASEFSYNNVSGLLECSTTNAQVTRLQEHDKFGRISSDSQIQQGQTRYTSSYKYSTAGRLLRRDSPQDGVESRSYDSIGRLDHIIIDDTFFDYEYDQYGRVASYTAGQGSYEVTTKITYEAICERESMRETFVNGELRDVLFTNYYVDGRVHDRLSADLVDDGAELTSERFFYDPNQRLSLYQCEGVNHPIDPLGRSIVRQEFTYDNLNNMTHVVTVFLDGSRDVSERRFEGLDPTQLTRLSHSNPARTVELIYDESGNLRNDGVNEYIYDDFEQLIHVVLNRQAVSSYEYDADGRQISRSDPGGRPEMALNYSDEKVVNATQMNRSAKFLRNAENVLVNKRSEPDDEFNLLDQSASVRGVITEGGQNKRIYYTPYGVSNVGDQGSSTMLVDRTRAGFNGELLDPATNLYHLGNGRRAYSPELMIFLSPDPLSPFGAGGINAYAYCHGDPINFSDPSGLMPKWLSWLLGVGGLLAGILSFGFAVAAIVPVVTVAAVLGVVAGVLGIVSGTLGVAAMGIEAKDGESKHRSGIVSRLNKASLAFGVASIAAGLASAGSSAYTAFNKALRPNAIIDVSTRVQGWTNEVVPVQLTIAHRASMSVNAARWVAVKEGVRSALGFNDNNIRFMRGFGVFAGGADLTLGITAVVTGSITVADDNSSASGSDPSSKNGAFTSTIGNVTDSITSVHGFSSSFDDGASRLRTSALSEMYRGTT</sequence>
<evidence type="ECO:0000259" key="3">
    <source>
        <dbReference type="Pfam" id="PF25023"/>
    </source>
</evidence>
<feature type="domain" description="Teneurin-like YD-shell" evidence="3">
    <location>
        <begin position="850"/>
        <end position="1059"/>
    </location>
</feature>
<accession>A0ABT6QG77</accession>
<dbReference type="Proteomes" id="UP001159100">
    <property type="component" value="Unassembled WGS sequence"/>
</dbReference>
<gene>
    <name evidence="4" type="ORF">POF45_00370</name>
</gene>
<keyword evidence="2" id="KW-1133">Transmembrane helix</keyword>
<reference evidence="4 5" key="1">
    <citation type="submission" date="2023-02" db="EMBL/GenBank/DDBJ databases">
        <title>Pseudomonas chrutzelriedensis sp. nov., a potently antifungal strain isolated from moss.</title>
        <authorList>
            <person name="Schnyder A."/>
            <person name="Kalawong R."/>
            <person name="Eberl L."/>
            <person name="Agnoli K."/>
        </authorList>
    </citation>
    <scope>NUCLEOTIDE SEQUENCE [LARGE SCALE GENOMIC DNA]</scope>
    <source>
        <strain evidence="4 5">681</strain>
    </source>
</reference>
<evidence type="ECO:0000256" key="2">
    <source>
        <dbReference type="SAM" id="Phobius"/>
    </source>
</evidence>
<dbReference type="NCBIfam" id="TIGR03696">
    <property type="entry name" value="Rhs_assc_core"/>
    <property type="match status" value="1"/>
</dbReference>
<feature type="domain" description="Teneurin-like YD-shell" evidence="3">
    <location>
        <begin position="1160"/>
        <end position="1341"/>
    </location>
</feature>
<feature type="transmembrane region" description="Helical" evidence="2">
    <location>
        <begin position="1406"/>
        <end position="1429"/>
    </location>
</feature>
<organism evidence="4 5">
    <name type="scientific">Pseudomonas fungipugnans</name>
    <dbReference type="NCBI Taxonomy" id="3024217"/>
    <lineage>
        <taxon>Bacteria</taxon>
        <taxon>Pseudomonadati</taxon>
        <taxon>Pseudomonadota</taxon>
        <taxon>Gammaproteobacteria</taxon>
        <taxon>Pseudomonadales</taxon>
        <taxon>Pseudomonadaceae</taxon>
        <taxon>Pseudomonas</taxon>
    </lineage>
</organism>
<protein>
    <recommendedName>
        <fullName evidence="3">Teneurin-like YD-shell domain-containing protein</fullName>
    </recommendedName>
</protein>
<keyword evidence="2" id="KW-0472">Membrane</keyword>
<proteinExistence type="predicted"/>
<dbReference type="Gene3D" id="2.180.10.10">
    <property type="entry name" value="RHS repeat-associated core"/>
    <property type="match status" value="1"/>
</dbReference>
<dbReference type="InterPro" id="IPR022385">
    <property type="entry name" value="Rhs_assc_core"/>
</dbReference>
<dbReference type="Pfam" id="PF25023">
    <property type="entry name" value="TEN_YD-shell"/>
    <property type="match status" value="2"/>
</dbReference>
<dbReference type="InterPro" id="IPR056823">
    <property type="entry name" value="TEN-like_YD-shell"/>
</dbReference>
<feature type="transmembrane region" description="Helical" evidence="2">
    <location>
        <begin position="1449"/>
        <end position="1473"/>
    </location>
</feature>
<dbReference type="NCBIfam" id="TIGR01643">
    <property type="entry name" value="YD_repeat_2x"/>
    <property type="match status" value="1"/>
</dbReference>
<keyword evidence="5" id="KW-1185">Reference proteome</keyword>
<keyword evidence="2" id="KW-0812">Transmembrane</keyword>
<name>A0ABT6QG77_9PSED</name>
<dbReference type="PANTHER" id="PTHR32305:SF15">
    <property type="entry name" value="PROTEIN RHSA-RELATED"/>
    <property type="match status" value="1"/>
</dbReference>
<evidence type="ECO:0000313" key="4">
    <source>
        <dbReference type="EMBL" id="MDI2589887.1"/>
    </source>
</evidence>
<comment type="caution">
    <text evidence="4">The sequence shown here is derived from an EMBL/GenBank/DDBJ whole genome shotgun (WGS) entry which is preliminary data.</text>
</comment>
<evidence type="ECO:0000313" key="5">
    <source>
        <dbReference type="Proteomes" id="UP001159100"/>
    </source>
</evidence>
<evidence type="ECO:0000256" key="1">
    <source>
        <dbReference type="ARBA" id="ARBA00022737"/>
    </source>
</evidence>
<dbReference type="InterPro" id="IPR050708">
    <property type="entry name" value="T6SS_VgrG/RHS"/>
</dbReference>
<dbReference type="InterPro" id="IPR006530">
    <property type="entry name" value="YD"/>
</dbReference>